<dbReference type="SUPFAM" id="SSF50156">
    <property type="entry name" value="PDZ domain-like"/>
    <property type="match status" value="1"/>
</dbReference>
<sequence length="221" mass="24585">MLTCCCWEPEQAESVVDKFRESETEVETVALPEGAFVVELHRKRPSLVIGLELDKMDAQNLMVVKTQPGGLASEYNQSTSSGQAIRMGDRIWKVNGQTGTADELLTMLAAESRLQLEIHRCQEKEFHIEKKGKSLGLQLAVTEKACCLTVEKISAAGVVAALNEHAAPDRQIRVHDKIISVDGVRGLAPELMKHIKEKDSFILKVLTWDVDSVEQVKMDQF</sequence>
<dbReference type="EMBL" id="CAXAMM010008114">
    <property type="protein sequence ID" value="CAK9016455.1"/>
    <property type="molecule type" value="Genomic_DNA"/>
</dbReference>
<dbReference type="Proteomes" id="UP001642464">
    <property type="component" value="Unassembled WGS sequence"/>
</dbReference>
<keyword evidence="4" id="KW-1185">Reference proteome</keyword>
<proteinExistence type="predicted"/>
<gene>
    <name evidence="2" type="ORF">SCF082_LOCUS13198</name>
    <name evidence="3" type="ORF">SCF082_LOCUS13318</name>
</gene>
<evidence type="ECO:0000313" key="3">
    <source>
        <dbReference type="EMBL" id="CAK9016736.1"/>
    </source>
</evidence>
<dbReference type="InterPro" id="IPR001478">
    <property type="entry name" value="PDZ"/>
</dbReference>
<dbReference type="InterPro" id="IPR036034">
    <property type="entry name" value="PDZ_sf"/>
</dbReference>
<name>A0ABP0JQJ0_9DINO</name>
<comment type="caution">
    <text evidence="3">The sequence shown here is derived from an EMBL/GenBank/DDBJ whole genome shotgun (WGS) entry which is preliminary data.</text>
</comment>
<organism evidence="3 4">
    <name type="scientific">Durusdinium trenchii</name>
    <dbReference type="NCBI Taxonomy" id="1381693"/>
    <lineage>
        <taxon>Eukaryota</taxon>
        <taxon>Sar</taxon>
        <taxon>Alveolata</taxon>
        <taxon>Dinophyceae</taxon>
        <taxon>Suessiales</taxon>
        <taxon>Symbiodiniaceae</taxon>
        <taxon>Durusdinium</taxon>
    </lineage>
</organism>
<dbReference type="PROSITE" id="PS50106">
    <property type="entry name" value="PDZ"/>
    <property type="match status" value="1"/>
</dbReference>
<reference evidence="3 4" key="1">
    <citation type="submission" date="2024-02" db="EMBL/GenBank/DDBJ databases">
        <authorList>
            <person name="Chen Y."/>
            <person name="Shah S."/>
            <person name="Dougan E. K."/>
            <person name="Thang M."/>
            <person name="Chan C."/>
        </authorList>
    </citation>
    <scope>NUCLEOTIDE SEQUENCE [LARGE SCALE GENOMIC DNA]</scope>
</reference>
<feature type="domain" description="PDZ" evidence="1">
    <location>
        <begin position="37"/>
        <end position="122"/>
    </location>
</feature>
<evidence type="ECO:0000313" key="2">
    <source>
        <dbReference type="EMBL" id="CAK9016455.1"/>
    </source>
</evidence>
<accession>A0ABP0JQJ0</accession>
<protein>
    <recommendedName>
        <fullName evidence="1">PDZ domain-containing protein</fullName>
    </recommendedName>
</protein>
<evidence type="ECO:0000313" key="4">
    <source>
        <dbReference type="Proteomes" id="UP001642464"/>
    </source>
</evidence>
<dbReference type="Gene3D" id="2.30.42.10">
    <property type="match status" value="1"/>
</dbReference>
<evidence type="ECO:0000259" key="1">
    <source>
        <dbReference type="PROSITE" id="PS50106"/>
    </source>
</evidence>
<dbReference type="EMBL" id="CAXAMM010008213">
    <property type="protein sequence ID" value="CAK9016736.1"/>
    <property type="molecule type" value="Genomic_DNA"/>
</dbReference>